<dbReference type="AlphaFoldDB" id="A0A0B7BV02"/>
<organism evidence="2">
    <name type="scientific">Arion vulgaris</name>
    <dbReference type="NCBI Taxonomy" id="1028688"/>
    <lineage>
        <taxon>Eukaryota</taxon>
        <taxon>Metazoa</taxon>
        <taxon>Spiralia</taxon>
        <taxon>Lophotrochozoa</taxon>
        <taxon>Mollusca</taxon>
        <taxon>Gastropoda</taxon>
        <taxon>Heterobranchia</taxon>
        <taxon>Euthyneura</taxon>
        <taxon>Panpulmonata</taxon>
        <taxon>Eupulmonata</taxon>
        <taxon>Stylommatophora</taxon>
        <taxon>Helicina</taxon>
        <taxon>Arionoidea</taxon>
        <taxon>Arionidae</taxon>
        <taxon>Arion</taxon>
    </lineage>
</organism>
<feature type="compositionally biased region" description="Basic residues" evidence="1">
    <location>
        <begin position="94"/>
        <end position="107"/>
    </location>
</feature>
<feature type="compositionally biased region" description="Polar residues" evidence="1">
    <location>
        <begin position="140"/>
        <end position="158"/>
    </location>
</feature>
<feature type="compositionally biased region" description="Polar residues" evidence="1">
    <location>
        <begin position="44"/>
        <end position="68"/>
    </location>
</feature>
<reference evidence="2" key="1">
    <citation type="submission" date="2014-12" db="EMBL/GenBank/DDBJ databases">
        <title>Insight into the proteome of Arion vulgaris.</title>
        <authorList>
            <person name="Aradska J."/>
            <person name="Bulat T."/>
            <person name="Smidak R."/>
            <person name="Sarate P."/>
            <person name="Gangsoo J."/>
            <person name="Sialana F."/>
            <person name="Bilban M."/>
            <person name="Lubec G."/>
        </authorList>
    </citation>
    <scope>NUCLEOTIDE SEQUENCE</scope>
    <source>
        <tissue evidence="2">Skin</tissue>
    </source>
</reference>
<dbReference type="EMBL" id="HACG01049080">
    <property type="protein sequence ID" value="CEK95945.1"/>
    <property type="molecule type" value="Transcribed_RNA"/>
</dbReference>
<gene>
    <name evidence="2" type="primary">ORF209636</name>
</gene>
<feature type="non-terminal residue" evidence="2">
    <location>
        <position position="1"/>
    </location>
</feature>
<feature type="compositionally biased region" description="Basic and acidic residues" evidence="1">
    <location>
        <begin position="108"/>
        <end position="125"/>
    </location>
</feature>
<name>A0A0B7BV02_9EUPU</name>
<feature type="non-terminal residue" evidence="2">
    <location>
        <position position="158"/>
    </location>
</feature>
<accession>A0A0B7BV02</accession>
<feature type="compositionally biased region" description="Basic and acidic residues" evidence="1">
    <location>
        <begin position="28"/>
        <end position="43"/>
    </location>
</feature>
<evidence type="ECO:0000256" key="1">
    <source>
        <dbReference type="SAM" id="MobiDB-lite"/>
    </source>
</evidence>
<protein>
    <submittedName>
        <fullName evidence="2">Uncharacterized protein</fullName>
    </submittedName>
</protein>
<feature type="compositionally biased region" description="Polar residues" evidence="1">
    <location>
        <begin position="1"/>
        <end position="13"/>
    </location>
</feature>
<feature type="compositionally biased region" description="Low complexity" evidence="1">
    <location>
        <begin position="69"/>
        <end position="84"/>
    </location>
</feature>
<evidence type="ECO:0000313" key="2">
    <source>
        <dbReference type="EMBL" id="CEK95945.1"/>
    </source>
</evidence>
<sequence length="158" mass="17681">KNDRSPSPSATKSNIRRCPSTPTYISQEPERRTPSSPGRESRLSGHSMTSSKQAQNSSNIPGTPSTYMSITSPTASNSNSPTSTDKLPYYMTRSRSKQRRSSKRSSSKKAEVPQPEDRLTFEDLPPHPSLLKKTIEKTYSYPSTPIFKQNNTKTINRK</sequence>
<proteinExistence type="predicted"/>
<feature type="region of interest" description="Disordered" evidence="1">
    <location>
        <begin position="1"/>
        <end position="158"/>
    </location>
</feature>